<dbReference type="Pfam" id="PF01979">
    <property type="entry name" value="Amidohydro_1"/>
    <property type="match status" value="1"/>
</dbReference>
<dbReference type="InterPro" id="IPR011059">
    <property type="entry name" value="Metal-dep_hydrolase_composite"/>
</dbReference>
<name>A0A931ISX2_9BURK</name>
<dbReference type="InterPro" id="IPR032466">
    <property type="entry name" value="Metal_Hydrolase"/>
</dbReference>
<feature type="domain" description="Amidohydrolase-related" evidence="2">
    <location>
        <begin position="72"/>
        <end position="491"/>
    </location>
</feature>
<organism evidence="3 4">
    <name type="scientific">Inhella gelatinilytica</name>
    <dbReference type="NCBI Taxonomy" id="2795030"/>
    <lineage>
        <taxon>Bacteria</taxon>
        <taxon>Pseudomonadati</taxon>
        <taxon>Pseudomonadota</taxon>
        <taxon>Betaproteobacteria</taxon>
        <taxon>Burkholderiales</taxon>
        <taxon>Sphaerotilaceae</taxon>
        <taxon>Inhella</taxon>
    </lineage>
</organism>
<evidence type="ECO:0000313" key="3">
    <source>
        <dbReference type="EMBL" id="MBH9551544.1"/>
    </source>
</evidence>
<dbReference type="Gene3D" id="3.20.20.140">
    <property type="entry name" value="Metal-dependent hydrolases"/>
    <property type="match status" value="2"/>
</dbReference>
<sequence length="504" mass="54505">MKPWFIGACLAFCLLKPSPAADLLIRDVRVLSPGEPAQARRDVEITAGRIAAIHAHDPARHAARVIDGGGRTLVPGLIDSHVHLANASGLRRRDTPRFAELYAAYQAQLPRSYLFHGFTTVVDLQADADTVARLQATALAPRVLHCGPGLPLARDFQALDYPPGQFLQAYPNYLHDRHTQAQLPAGEDPARHTPQAVVAALAAEGARCIKLVFEEALWWPGAEPPDFDLPSLAILREVVAAARARQLPVLLHATTPSGQQLALDAGVDVLAHGLWEWPGAWNAARAPAALSELAQRVARSGIALQPTFRVLRNDEAFYEPAFLDGESLRRVLPPALIQHLKTDAQGQRALAHNRLRRIAPKVGLAADAVASPAALQDFFRRYNARYEALIGAQAAAGQRLLFGSDTATGGLGWGHPPGLNGRLEMDAWQRAGIPLATLFEALTLGNARAFGLAQELGRVRPGWRADLLLLGADPLQTLQAYDRIEWVIRDGQAIPRGALAADRP</sequence>
<evidence type="ECO:0000259" key="2">
    <source>
        <dbReference type="Pfam" id="PF01979"/>
    </source>
</evidence>
<dbReference type="SUPFAM" id="SSF51556">
    <property type="entry name" value="Metallo-dependent hydrolases"/>
    <property type="match status" value="1"/>
</dbReference>
<comment type="caution">
    <text evidence="3">The sequence shown here is derived from an EMBL/GenBank/DDBJ whole genome shotgun (WGS) entry which is preliminary data.</text>
</comment>
<dbReference type="InterPro" id="IPR051781">
    <property type="entry name" value="Metallo-dep_Hydrolase"/>
</dbReference>
<dbReference type="SUPFAM" id="SSF51338">
    <property type="entry name" value="Composite domain of metallo-dependent hydrolases"/>
    <property type="match status" value="1"/>
</dbReference>
<dbReference type="GO" id="GO:0016810">
    <property type="term" value="F:hydrolase activity, acting on carbon-nitrogen (but not peptide) bonds"/>
    <property type="evidence" value="ECO:0007669"/>
    <property type="project" value="InterPro"/>
</dbReference>
<dbReference type="Proteomes" id="UP000620139">
    <property type="component" value="Unassembled WGS sequence"/>
</dbReference>
<dbReference type="InterPro" id="IPR006680">
    <property type="entry name" value="Amidohydro-rel"/>
</dbReference>
<feature type="chain" id="PRO_5036674882" evidence="1">
    <location>
        <begin position="21"/>
        <end position="504"/>
    </location>
</feature>
<protein>
    <submittedName>
        <fullName evidence="3">Amidohydrolase family protein</fullName>
    </submittedName>
</protein>
<dbReference type="PANTHER" id="PTHR43135:SF3">
    <property type="entry name" value="ALPHA-D-RIBOSE 1-METHYLPHOSPHONATE 5-TRIPHOSPHATE DIPHOSPHATASE"/>
    <property type="match status" value="1"/>
</dbReference>
<gene>
    <name evidence="3" type="ORF">I7X43_01675</name>
</gene>
<keyword evidence="1" id="KW-0732">Signal</keyword>
<dbReference type="AlphaFoldDB" id="A0A931ISX2"/>
<dbReference type="RefSeq" id="WP_198099153.1">
    <property type="nucleotide sequence ID" value="NZ_JAEDAL010000001.1"/>
</dbReference>
<reference evidence="3" key="1">
    <citation type="submission" date="2020-12" db="EMBL/GenBank/DDBJ databases">
        <title>The genome sequence of Inhella sp. 4Y17.</title>
        <authorList>
            <person name="Liu Y."/>
        </authorList>
    </citation>
    <scope>NUCLEOTIDE SEQUENCE</scope>
    <source>
        <strain evidence="3">4Y10</strain>
    </source>
</reference>
<accession>A0A931ISX2</accession>
<dbReference type="EMBL" id="JAEDAL010000001">
    <property type="protein sequence ID" value="MBH9551544.1"/>
    <property type="molecule type" value="Genomic_DNA"/>
</dbReference>
<evidence type="ECO:0000313" key="4">
    <source>
        <dbReference type="Proteomes" id="UP000620139"/>
    </source>
</evidence>
<feature type="signal peptide" evidence="1">
    <location>
        <begin position="1"/>
        <end position="20"/>
    </location>
</feature>
<evidence type="ECO:0000256" key="1">
    <source>
        <dbReference type="SAM" id="SignalP"/>
    </source>
</evidence>
<keyword evidence="4" id="KW-1185">Reference proteome</keyword>
<proteinExistence type="predicted"/>
<dbReference type="PANTHER" id="PTHR43135">
    <property type="entry name" value="ALPHA-D-RIBOSE 1-METHYLPHOSPHONATE 5-TRIPHOSPHATE DIPHOSPHATASE"/>
    <property type="match status" value="1"/>
</dbReference>
<dbReference type="Gene3D" id="2.30.40.10">
    <property type="entry name" value="Urease, subunit C, domain 1"/>
    <property type="match status" value="2"/>
</dbReference>